<dbReference type="PROSITE" id="PS50041">
    <property type="entry name" value="C_TYPE_LECTIN_2"/>
    <property type="match status" value="1"/>
</dbReference>
<protein>
    <recommendedName>
        <fullName evidence="1">C-type lectin domain-containing protein</fullName>
    </recommendedName>
</protein>
<feature type="non-terminal residue" evidence="2">
    <location>
        <position position="202"/>
    </location>
</feature>
<dbReference type="Proteomes" id="UP001497623">
    <property type="component" value="Unassembled WGS sequence"/>
</dbReference>
<gene>
    <name evidence="2" type="ORF">MNOR_LOCUS29604</name>
</gene>
<dbReference type="AlphaFoldDB" id="A0AAV2RUM3"/>
<evidence type="ECO:0000313" key="3">
    <source>
        <dbReference type="Proteomes" id="UP001497623"/>
    </source>
</evidence>
<accession>A0AAV2RUM3</accession>
<name>A0AAV2RUM3_MEGNR</name>
<dbReference type="CDD" id="cd00037">
    <property type="entry name" value="CLECT"/>
    <property type="match status" value="1"/>
</dbReference>
<reference evidence="2 3" key="1">
    <citation type="submission" date="2024-05" db="EMBL/GenBank/DDBJ databases">
        <authorList>
            <person name="Wallberg A."/>
        </authorList>
    </citation>
    <scope>NUCLEOTIDE SEQUENCE [LARGE SCALE GENOMIC DNA]</scope>
</reference>
<proteinExistence type="predicted"/>
<evidence type="ECO:0000259" key="1">
    <source>
        <dbReference type="PROSITE" id="PS50041"/>
    </source>
</evidence>
<comment type="caution">
    <text evidence="2">The sequence shown here is derived from an EMBL/GenBank/DDBJ whole genome shotgun (WGS) entry which is preliminary data.</text>
</comment>
<dbReference type="InterPro" id="IPR016187">
    <property type="entry name" value="CTDL_fold"/>
</dbReference>
<dbReference type="Gene3D" id="3.10.100.10">
    <property type="entry name" value="Mannose-Binding Protein A, subunit A"/>
    <property type="match status" value="1"/>
</dbReference>
<sequence>GWRSAHMQCRSTGGFLVGRKELLGASQWPTSSHSQMEKNHNLAWTGLTFIKGRPTWLTRCPGPASSGIIWDGNSIPEFGYGGCAAIDLSVGTFLTLNCDTQLPYICIKTETLIPGVQATQSSARLELVASGEASSVSWGSKDVFSVNQKQFRTLTLTCHLTDTTGNHNSSYFFWRKDGIILRNRNKSVRLSEIEDTFLNQFL</sequence>
<feature type="domain" description="C-type lectin" evidence="1">
    <location>
        <begin position="1"/>
        <end position="107"/>
    </location>
</feature>
<dbReference type="InterPro" id="IPR001304">
    <property type="entry name" value="C-type_lectin-like"/>
</dbReference>
<keyword evidence="3" id="KW-1185">Reference proteome</keyword>
<feature type="non-terminal residue" evidence="2">
    <location>
        <position position="1"/>
    </location>
</feature>
<dbReference type="SUPFAM" id="SSF56436">
    <property type="entry name" value="C-type lectin-like"/>
    <property type="match status" value="1"/>
</dbReference>
<evidence type="ECO:0000313" key="2">
    <source>
        <dbReference type="EMBL" id="CAL4145069.1"/>
    </source>
</evidence>
<dbReference type="EMBL" id="CAXKWB010034617">
    <property type="protein sequence ID" value="CAL4145069.1"/>
    <property type="molecule type" value="Genomic_DNA"/>
</dbReference>
<dbReference type="InterPro" id="IPR016186">
    <property type="entry name" value="C-type_lectin-like/link_sf"/>
</dbReference>
<organism evidence="2 3">
    <name type="scientific">Meganyctiphanes norvegica</name>
    <name type="common">Northern krill</name>
    <name type="synonym">Thysanopoda norvegica</name>
    <dbReference type="NCBI Taxonomy" id="48144"/>
    <lineage>
        <taxon>Eukaryota</taxon>
        <taxon>Metazoa</taxon>
        <taxon>Ecdysozoa</taxon>
        <taxon>Arthropoda</taxon>
        <taxon>Crustacea</taxon>
        <taxon>Multicrustacea</taxon>
        <taxon>Malacostraca</taxon>
        <taxon>Eumalacostraca</taxon>
        <taxon>Eucarida</taxon>
        <taxon>Euphausiacea</taxon>
        <taxon>Euphausiidae</taxon>
        <taxon>Meganyctiphanes</taxon>
    </lineage>
</organism>